<proteinExistence type="predicted"/>
<dbReference type="AlphaFoldDB" id="A0A0A6NZ13"/>
<organism evidence="2 3">
    <name type="scientific">Candidatus Thiomargarita nelsonii</name>
    <dbReference type="NCBI Taxonomy" id="1003181"/>
    <lineage>
        <taxon>Bacteria</taxon>
        <taxon>Pseudomonadati</taxon>
        <taxon>Pseudomonadota</taxon>
        <taxon>Gammaproteobacteria</taxon>
        <taxon>Thiotrichales</taxon>
        <taxon>Thiotrichaceae</taxon>
        <taxon>Thiomargarita</taxon>
    </lineage>
</organism>
<evidence type="ECO:0000313" key="2">
    <source>
        <dbReference type="EMBL" id="OAD20227.1"/>
    </source>
</evidence>
<dbReference type="PANTHER" id="PTHR10098">
    <property type="entry name" value="RAPSYN-RELATED"/>
    <property type="match status" value="1"/>
</dbReference>
<accession>A0A0A6NZ13</accession>
<dbReference type="Pfam" id="PF12770">
    <property type="entry name" value="CHAT"/>
    <property type="match status" value="1"/>
</dbReference>
<gene>
    <name evidence="2" type="ORF">THIOM_004090</name>
</gene>
<keyword evidence="3" id="KW-1185">Reference proteome</keyword>
<dbReference type="InterPro" id="IPR024983">
    <property type="entry name" value="CHAT_dom"/>
</dbReference>
<feature type="domain" description="CHAT" evidence="1">
    <location>
        <begin position="11"/>
        <end position="122"/>
    </location>
</feature>
<evidence type="ECO:0000313" key="3">
    <source>
        <dbReference type="Proteomes" id="UP000076962"/>
    </source>
</evidence>
<dbReference type="PANTHER" id="PTHR10098:SF108">
    <property type="entry name" value="TETRATRICOPEPTIDE REPEAT PROTEIN 28"/>
    <property type="match status" value="1"/>
</dbReference>
<evidence type="ECO:0000259" key="1">
    <source>
        <dbReference type="Pfam" id="PF12770"/>
    </source>
</evidence>
<name>A0A0A6NZ13_9GAMM</name>
<protein>
    <recommendedName>
        <fullName evidence="1">CHAT domain-containing protein</fullName>
    </recommendedName>
</protein>
<sequence>MGQVNNPPGVDGYVTAAEWAGYDLKSDLMVLSASETGVGKVVSGEGVMGLPYAFYVAGNKNTIFTLWTISDEIRTQFITEFFSKLKAGVGVVKALTATKREFIQKGGRYSHPAYWAAFVLYGV</sequence>
<dbReference type="Proteomes" id="UP000076962">
    <property type="component" value="Unassembled WGS sequence"/>
</dbReference>
<dbReference type="EMBL" id="LUTY01002511">
    <property type="protein sequence ID" value="OAD20227.1"/>
    <property type="molecule type" value="Genomic_DNA"/>
</dbReference>
<reference evidence="2 3" key="1">
    <citation type="submission" date="2016-05" db="EMBL/GenBank/DDBJ databases">
        <title>Single-cell genome of chain-forming Candidatus Thiomargarita nelsonii and comparison to other large sulfur-oxidizing bacteria.</title>
        <authorList>
            <person name="Winkel M."/>
            <person name="Salman V."/>
            <person name="Woyke T."/>
            <person name="Schulz-Vogt H."/>
            <person name="Richter M."/>
            <person name="Flood B."/>
            <person name="Bailey J."/>
            <person name="Amann R."/>
            <person name="Mussmann M."/>
        </authorList>
    </citation>
    <scope>NUCLEOTIDE SEQUENCE [LARGE SCALE GENOMIC DNA]</scope>
    <source>
        <strain evidence="2 3">THI036</strain>
    </source>
</reference>
<comment type="caution">
    <text evidence="2">The sequence shown here is derived from an EMBL/GenBank/DDBJ whole genome shotgun (WGS) entry which is preliminary data.</text>
</comment>